<gene>
    <name evidence="9" type="primary">mepA</name>
    <name evidence="9" type="ORF">J3U76_07700</name>
</gene>
<evidence type="ECO:0000256" key="2">
    <source>
        <dbReference type="ARBA" id="ARBA00022723"/>
    </source>
</evidence>
<dbReference type="Gene3D" id="3.30.1380.10">
    <property type="match status" value="1"/>
</dbReference>
<dbReference type="SUPFAM" id="SSF55166">
    <property type="entry name" value="Hedgehog/DD-peptidase"/>
    <property type="match status" value="1"/>
</dbReference>
<keyword evidence="6" id="KW-0862">Zinc</keyword>
<organism evidence="9 10">
    <name type="scientific">Oceanisphaera pacifica</name>
    <dbReference type="NCBI Taxonomy" id="2818389"/>
    <lineage>
        <taxon>Bacteria</taxon>
        <taxon>Pseudomonadati</taxon>
        <taxon>Pseudomonadota</taxon>
        <taxon>Gammaproteobacteria</taxon>
        <taxon>Aeromonadales</taxon>
        <taxon>Aeromonadaceae</taxon>
        <taxon>Oceanisphaera</taxon>
    </lineage>
</organism>
<evidence type="ECO:0000256" key="8">
    <source>
        <dbReference type="SAM" id="SignalP"/>
    </source>
</evidence>
<protein>
    <submittedName>
        <fullName evidence="9">Penicillin-insensitive murein endopeptidase</fullName>
    </submittedName>
</protein>
<dbReference type="Proteomes" id="UP000664882">
    <property type="component" value="Unassembled WGS sequence"/>
</dbReference>
<dbReference type="InterPro" id="IPR009045">
    <property type="entry name" value="Zn_M74/Hedgehog-like"/>
</dbReference>
<evidence type="ECO:0000313" key="9">
    <source>
        <dbReference type="EMBL" id="MBO1519507.1"/>
    </source>
</evidence>
<keyword evidence="5" id="KW-0378">Hydrolase</keyword>
<evidence type="ECO:0000256" key="4">
    <source>
        <dbReference type="ARBA" id="ARBA00022764"/>
    </source>
</evidence>
<dbReference type="EMBL" id="JAGDFX010000007">
    <property type="protein sequence ID" value="MBO1519507.1"/>
    <property type="molecule type" value="Genomic_DNA"/>
</dbReference>
<evidence type="ECO:0000256" key="1">
    <source>
        <dbReference type="ARBA" id="ARBA00022670"/>
    </source>
</evidence>
<dbReference type="InterPro" id="IPR005073">
    <property type="entry name" value="Peptidase_M74"/>
</dbReference>
<evidence type="ECO:0000256" key="3">
    <source>
        <dbReference type="ARBA" id="ARBA00022729"/>
    </source>
</evidence>
<keyword evidence="7" id="KW-0482">Metalloprotease</keyword>
<dbReference type="RefSeq" id="WP_208005381.1">
    <property type="nucleotide sequence ID" value="NZ_JAGDFX010000007.1"/>
</dbReference>
<evidence type="ECO:0000256" key="6">
    <source>
        <dbReference type="ARBA" id="ARBA00022833"/>
    </source>
</evidence>
<accession>A0ABS3NG43</accession>
<reference evidence="9 10" key="1">
    <citation type="submission" date="2021-03" db="EMBL/GenBank/DDBJ databases">
        <title>Oceanisphaera sp. nov., isolated from the intestine.</title>
        <authorList>
            <person name="Zhao L.-H."/>
            <person name="Shi L.-F."/>
        </authorList>
    </citation>
    <scope>NUCLEOTIDE SEQUENCE [LARGE SCALE GENOMIC DNA]</scope>
    <source>
        <strain evidence="9 10">DM8</strain>
    </source>
</reference>
<dbReference type="Pfam" id="PF03411">
    <property type="entry name" value="Peptidase_M74"/>
    <property type="match status" value="1"/>
</dbReference>
<feature type="chain" id="PRO_5045756545" evidence="8">
    <location>
        <begin position="26"/>
        <end position="259"/>
    </location>
</feature>
<evidence type="ECO:0000313" key="10">
    <source>
        <dbReference type="Proteomes" id="UP000664882"/>
    </source>
</evidence>
<evidence type="ECO:0000256" key="5">
    <source>
        <dbReference type="ARBA" id="ARBA00022801"/>
    </source>
</evidence>
<evidence type="ECO:0000256" key="7">
    <source>
        <dbReference type="ARBA" id="ARBA00023049"/>
    </source>
</evidence>
<keyword evidence="3 8" id="KW-0732">Signal</keyword>
<keyword evidence="4" id="KW-0574">Periplasm</keyword>
<proteinExistence type="predicted"/>
<dbReference type="NCBIfam" id="NF006947">
    <property type="entry name" value="PRK09429.1"/>
    <property type="match status" value="1"/>
</dbReference>
<keyword evidence="2" id="KW-0479">Metal-binding</keyword>
<name>A0ABS3NG43_9GAMM</name>
<comment type="caution">
    <text evidence="9">The sequence shown here is derived from an EMBL/GenBank/DDBJ whole genome shotgun (WGS) entry which is preliminary data.</text>
</comment>
<sequence>MKQWIRLLGLIVFSALLPNTVVAQAVGGYAAGCQFNAQALPPFGPGFYVLRASRERYYGQSSLIEYLQNLGNKLDQAQFPAMLVADMAKERGGPFAYGHRSHQSGLDADIWLRTPPHTIDSRQLETLSAQDMVNHSHYTLSPHFKDQQRLLIALAAQDPKVSRIFVHPLIKQAMCKAYGDAPWLSRLRPWFGHSKHIHVRLHCPTGDSHCEPQAPVTPGTGCGSELASWINDKDGRLSSGGKRKPYRPTLPKQCQGWVK</sequence>
<keyword evidence="10" id="KW-1185">Reference proteome</keyword>
<feature type="signal peptide" evidence="8">
    <location>
        <begin position="1"/>
        <end position="25"/>
    </location>
</feature>
<keyword evidence="1" id="KW-0645">Protease</keyword>